<feature type="domain" description="SIS" evidence="13">
    <location>
        <begin position="55"/>
        <end position="218"/>
    </location>
</feature>
<dbReference type="eggNOG" id="COG2103">
    <property type="taxonomic scope" value="Bacteria"/>
</dbReference>
<evidence type="ECO:0000259" key="13">
    <source>
        <dbReference type="PROSITE" id="PS51464"/>
    </source>
</evidence>
<dbReference type="Proteomes" id="UP000000272">
    <property type="component" value="Chromosome"/>
</dbReference>
<dbReference type="Pfam" id="PF20741">
    <property type="entry name" value="GKRP-like_C"/>
    <property type="match status" value="1"/>
</dbReference>
<dbReference type="KEGG" id="toc:Toce_0344"/>
<comment type="similarity">
    <text evidence="7 12">Belongs to the GCKR-like family. MurNAc-6-P etherase subfamily.</text>
</comment>
<dbReference type="NCBIfam" id="NF009222">
    <property type="entry name" value="PRK12570.1"/>
    <property type="match status" value="1"/>
</dbReference>
<dbReference type="Pfam" id="PF22645">
    <property type="entry name" value="GKRP_SIS_N"/>
    <property type="match status" value="1"/>
</dbReference>
<evidence type="ECO:0000256" key="10">
    <source>
        <dbReference type="ARBA" id="ARBA00077905"/>
    </source>
</evidence>
<proteinExistence type="inferred from homology"/>
<dbReference type="FunFam" id="1.10.8.1080:FF:000001">
    <property type="entry name" value="N-acetylmuramic acid 6-phosphate etherase"/>
    <property type="match status" value="1"/>
</dbReference>
<dbReference type="Gene3D" id="3.40.50.10490">
    <property type="entry name" value="Glucose-6-phosphate isomerase like protein, domain 1"/>
    <property type="match status" value="1"/>
</dbReference>
<evidence type="ECO:0000256" key="8">
    <source>
        <dbReference type="ARBA" id="ARBA00067056"/>
    </source>
</evidence>
<keyword evidence="2 12" id="KW-0456">Lyase</keyword>
<comment type="subunit">
    <text evidence="1 12">Homodimer.</text>
</comment>
<evidence type="ECO:0000256" key="11">
    <source>
        <dbReference type="ARBA" id="ARBA00084049"/>
    </source>
</evidence>
<evidence type="ECO:0000256" key="4">
    <source>
        <dbReference type="ARBA" id="ARBA00051747"/>
    </source>
</evidence>
<accession>D9S0W1</accession>
<reference evidence="14 15" key="1">
    <citation type="journal article" date="2010" name="Stand. Genomic Sci.">
        <title>Complete genome sequence of Thermosediminibacter oceani type strain (JW/IW-1228P).</title>
        <authorList>
            <person name="Pitluck S."/>
            <person name="Yasawong M."/>
            <person name="Munk C."/>
            <person name="Nolan M."/>
            <person name="Lapidus A."/>
            <person name="Lucas S."/>
            <person name="Glavina Del Rio T."/>
            <person name="Tice H."/>
            <person name="Cheng J.F."/>
            <person name="Bruce D."/>
            <person name="Detter C."/>
            <person name="Tapia R."/>
            <person name="Han C."/>
            <person name="Goodwin L."/>
            <person name="Liolios K."/>
            <person name="Ivanova N."/>
            <person name="Mavromatis K."/>
            <person name="Mikhailova N."/>
            <person name="Pati A."/>
            <person name="Chen A."/>
            <person name="Palaniappan K."/>
            <person name="Land M."/>
            <person name="Hauser L."/>
            <person name="Chang Y.J."/>
            <person name="Jeffries C.D."/>
            <person name="Rohde M."/>
            <person name="Spring S."/>
            <person name="Sikorski J."/>
            <person name="Goker M."/>
            <person name="Woyke T."/>
            <person name="Bristow J."/>
            <person name="Eisen J.A."/>
            <person name="Markowitz V."/>
            <person name="Hugenholtz P."/>
            <person name="Kyrpides N.C."/>
            <person name="Klenk H.P."/>
        </authorList>
    </citation>
    <scope>NUCLEOTIDE SEQUENCE [LARGE SCALE GENOMIC DNA]</scope>
    <source>
        <strain evidence="15">ATCC BAA-1034 / DSM 16646 / JW/IW-1228P</strain>
    </source>
</reference>
<dbReference type="InterPro" id="IPR040190">
    <property type="entry name" value="MURQ/GCKR"/>
</dbReference>
<feature type="active site" evidence="12">
    <location>
        <position position="114"/>
    </location>
</feature>
<dbReference type="SUPFAM" id="SSF53697">
    <property type="entry name" value="SIS domain"/>
    <property type="match status" value="1"/>
</dbReference>
<dbReference type="GO" id="GO:0009254">
    <property type="term" value="P:peptidoglycan turnover"/>
    <property type="evidence" value="ECO:0007669"/>
    <property type="project" value="TreeGrafter"/>
</dbReference>
<dbReference type="UniPathway" id="UPA00342"/>
<name>D9S0W1_THEOJ</name>
<evidence type="ECO:0000256" key="9">
    <source>
        <dbReference type="ARBA" id="ARBA00070061"/>
    </source>
</evidence>
<dbReference type="GO" id="GO:0016803">
    <property type="term" value="F:ether hydrolase activity"/>
    <property type="evidence" value="ECO:0007669"/>
    <property type="project" value="TreeGrafter"/>
</dbReference>
<sequence length="308" mass="33371">MELTKLITEQRNPYTEDIDILDTVSMLKKMNDEDKKVAFAVEKEIPRIATAVDLITNRLKNGGRLIYIGAGTSGRLGILDASECPPTFGVDPELVQGVIAGGDSAIKKAVEGAEDDEYMGRKDLQDRRLSDRDVVAGLTASGRTPYVIGGLKYAREVGALTIGICCNPESPLRDFTDILIAPVVGPEVILGSTRLKAGTAQKMVLNMISTGVMIRLGKVYSNLMVDLQATNKKLQQRARRIVKLATGVDDERIDAVLSKTEYNVKLSIFMILSGMDGEKAKKILTFHGGNIRKALESIEGVKGVESCG</sequence>
<dbReference type="PANTHER" id="PTHR10088:SF4">
    <property type="entry name" value="GLUCOKINASE REGULATORY PROTEIN"/>
    <property type="match status" value="1"/>
</dbReference>
<comment type="miscellaneous">
    <text evidence="12">A lyase-type mechanism (elimination/hydration) is suggested for the cleavage of the lactyl ether bond of MurNAc 6-phosphate, with the formation of an alpha,beta-unsaturated aldehyde intermediate with (E)-stereochemistry, followed by the syn addition of water to give product.</text>
</comment>
<dbReference type="HAMAP" id="MF_00068">
    <property type="entry name" value="MurQ"/>
    <property type="match status" value="1"/>
</dbReference>
<dbReference type="STRING" id="555079.Toce_0344"/>
<evidence type="ECO:0000313" key="14">
    <source>
        <dbReference type="EMBL" id="ADL07125.1"/>
    </source>
</evidence>
<dbReference type="FunFam" id="3.40.50.10490:FF:000014">
    <property type="entry name" value="N-acetylmuramic acid 6-phosphate etherase"/>
    <property type="match status" value="1"/>
</dbReference>
<evidence type="ECO:0000256" key="5">
    <source>
        <dbReference type="ARBA" id="ARBA00060595"/>
    </source>
</evidence>
<dbReference type="OrthoDB" id="9813395at2"/>
<dbReference type="GO" id="GO:0046348">
    <property type="term" value="P:amino sugar catabolic process"/>
    <property type="evidence" value="ECO:0007669"/>
    <property type="project" value="InterPro"/>
</dbReference>
<dbReference type="HOGENOM" id="CLU_049049_1_1_9"/>
<comment type="pathway">
    <text evidence="5">Amino-sugar metabolism; 1,6-anhydro-N-acetylmuramate degradation.</text>
</comment>
<evidence type="ECO:0000256" key="1">
    <source>
        <dbReference type="ARBA" id="ARBA00011738"/>
    </source>
</evidence>
<comment type="catalytic activity">
    <reaction evidence="4 12">
        <text>N-acetyl-D-muramate 6-phosphate + H2O = N-acetyl-D-glucosamine 6-phosphate + (R)-lactate</text>
        <dbReference type="Rhea" id="RHEA:26410"/>
        <dbReference type="ChEBI" id="CHEBI:15377"/>
        <dbReference type="ChEBI" id="CHEBI:16004"/>
        <dbReference type="ChEBI" id="CHEBI:57513"/>
        <dbReference type="ChEBI" id="CHEBI:58722"/>
        <dbReference type="EC" id="4.2.1.126"/>
    </reaction>
</comment>
<gene>
    <name evidence="12" type="primary">murQ</name>
    <name evidence="14" type="ordered locus">Toce_0344</name>
</gene>
<organism evidence="14 15">
    <name type="scientific">Thermosediminibacter oceani (strain ATCC BAA-1034 / DSM 16646 / JW/IW-1228P)</name>
    <dbReference type="NCBI Taxonomy" id="555079"/>
    <lineage>
        <taxon>Bacteria</taxon>
        <taxon>Bacillati</taxon>
        <taxon>Bacillota</taxon>
        <taxon>Clostridia</taxon>
        <taxon>Thermosediminibacterales</taxon>
        <taxon>Thermosediminibacteraceae</taxon>
        <taxon>Thermosediminibacter</taxon>
    </lineage>
</organism>
<dbReference type="NCBIfam" id="NF003915">
    <property type="entry name" value="PRK05441.1"/>
    <property type="match status" value="1"/>
</dbReference>
<comment type="pathway">
    <text evidence="6">Cell wall biogenesis.</text>
</comment>
<evidence type="ECO:0000256" key="2">
    <source>
        <dbReference type="ARBA" id="ARBA00023239"/>
    </source>
</evidence>
<dbReference type="EC" id="4.2.1.126" evidence="8 12"/>
<dbReference type="InterPro" id="IPR001347">
    <property type="entry name" value="SIS_dom"/>
</dbReference>
<evidence type="ECO:0000256" key="6">
    <source>
        <dbReference type="ARBA" id="ARBA00060672"/>
    </source>
</evidence>
<evidence type="ECO:0000256" key="12">
    <source>
        <dbReference type="HAMAP-Rule" id="MF_00068"/>
    </source>
</evidence>
<comment type="pathway">
    <text evidence="12">Amino-sugar metabolism; N-acetylmuramate degradation.</text>
</comment>
<dbReference type="EMBL" id="CP002131">
    <property type="protein sequence ID" value="ADL07125.1"/>
    <property type="molecule type" value="Genomic_DNA"/>
</dbReference>
<dbReference type="InterPro" id="IPR046348">
    <property type="entry name" value="SIS_dom_sf"/>
</dbReference>
<dbReference type="CDD" id="cd05007">
    <property type="entry name" value="SIS_Etherase"/>
    <property type="match status" value="1"/>
</dbReference>
<dbReference type="AlphaFoldDB" id="D9S0W1"/>
<dbReference type="GO" id="GO:0097173">
    <property type="term" value="P:N-acetylmuramic acid catabolic process"/>
    <property type="evidence" value="ECO:0007669"/>
    <property type="project" value="UniProtKB-UniPathway"/>
</dbReference>
<evidence type="ECO:0000313" key="15">
    <source>
        <dbReference type="Proteomes" id="UP000000272"/>
    </source>
</evidence>
<feature type="active site" description="Proton donor" evidence="12">
    <location>
        <position position="83"/>
    </location>
</feature>
<dbReference type="Gene3D" id="1.10.8.1080">
    <property type="match status" value="1"/>
</dbReference>
<evidence type="ECO:0000256" key="3">
    <source>
        <dbReference type="ARBA" id="ARBA00023277"/>
    </source>
</evidence>
<protein>
    <recommendedName>
        <fullName evidence="9 12">N-acetylmuramic acid 6-phosphate etherase</fullName>
        <shortName evidence="12">MurNAc-6-P etherase</shortName>
        <ecNumber evidence="8 12">4.2.1.126</ecNumber>
    </recommendedName>
    <alternativeName>
        <fullName evidence="11 12">N-acetylmuramic acid 6-phosphate hydrolase</fullName>
    </alternativeName>
    <alternativeName>
        <fullName evidence="10 12">N-acetylmuramic acid 6-phosphate lyase</fullName>
    </alternativeName>
</protein>
<evidence type="ECO:0000256" key="7">
    <source>
        <dbReference type="ARBA" id="ARBA00061234"/>
    </source>
</evidence>
<dbReference type="PROSITE" id="PS51464">
    <property type="entry name" value="SIS"/>
    <property type="match status" value="1"/>
</dbReference>
<dbReference type="PANTHER" id="PTHR10088">
    <property type="entry name" value="GLUCOKINASE REGULATORY PROTEIN"/>
    <property type="match status" value="1"/>
</dbReference>
<dbReference type="GO" id="GO:0097367">
    <property type="term" value="F:carbohydrate derivative binding"/>
    <property type="evidence" value="ECO:0007669"/>
    <property type="project" value="InterPro"/>
</dbReference>
<comment type="function">
    <text evidence="12">Specifically catalyzes the cleavage of the D-lactyl ether substituent of MurNAc 6-phosphate, producing GlcNAc 6-phosphate and D-lactate.</text>
</comment>
<keyword evidence="15" id="KW-1185">Reference proteome</keyword>
<dbReference type="GO" id="GO:0016835">
    <property type="term" value="F:carbon-oxygen lyase activity"/>
    <property type="evidence" value="ECO:0007669"/>
    <property type="project" value="UniProtKB-UniRule"/>
</dbReference>
<dbReference type="RefSeq" id="WP_013275175.1">
    <property type="nucleotide sequence ID" value="NC_014377.1"/>
</dbReference>
<keyword evidence="3 12" id="KW-0119">Carbohydrate metabolism</keyword>
<dbReference type="InterPro" id="IPR005488">
    <property type="entry name" value="Etherase_MurQ"/>
</dbReference>
<dbReference type="NCBIfam" id="TIGR00274">
    <property type="entry name" value="N-acetylmuramic acid 6-phosphate etherase"/>
    <property type="match status" value="1"/>
</dbReference>